<dbReference type="PANTHER" id="PTHR10316:SF40">
    <property type="entry name" value="LD27118P"/>
    <property type="match status" value="1"/>
</dbReference>
<keyword evidence="1" id="KW-0862">Zinc</keyword>
<feature type="domain" description="PDZ" evidence="3">
    <location>
        <begin position="38"/>
        <end position="120"/>
    </location>
</feature>
<keyword evidence="1" id="KW-0863">Zinc-finger</keyword>
<dbReference type="InterPro" id="IPR036034">
    <property type="entry name" value="PDZ_sf"/>
</dbReference>
<dbReference type="InterPro" id="IPR011042">
    <property type="entry name" value="6-blade_b-propeller_TolB-like"/>
</dbReference>
<feature type="domain" description="B box-type" evidence="4">
    <location>
        <begin position="345"/>
        <end position="386"/>
    </location>
</feature>
<dbReference type="GO" id="GO:0008270">
    <property type="term" value="F:zinc ion binding"/>
    <property type="evidence" value="ECO:0007669"/>
    <property type="project" value="UniProtKB-KW"/>
</dbReference>
<evidence type="ECO:0000259" key="4">
    <source>
        <dbReference type="PROSITE" id="PS50119"/>
    </source>
</evidence>
<dbReference type="CDD" id="cd06734">
    <property type="entry name" value="PDZ4_MAGI-1_3-like"/>
    <property type="match status" value="1"/>
</dbReference>
<name>A0A8B8B714_CRAVI</name>
<dbReference type="KEGG" id="cvn:111107545"/>
<evidence type="ECO:0000313" key="5">
    <source>
        <dbReference type="Proteomes" id="UP000694844"/>
    </source>
</evidence>
<dbReference type="Gene3D" id="2.120.10.30">
    <property type="entry name" value="TolB, C-terminal domain"/>
    <property type="match status" value="2"/>
</dbReference>
<dbReference type="CDD" id="cd06733">
    <property type="entry name" value="PDZ3_MAGI-1_3-like"/>
    <property type="match status" value="1"/>
</dbReference>
<dbReference type="Gene3D" id="2.30.42.10">
    <property type="match status" value="2"/>
</dbReference>
<evidence type="ECO:0000259" key="3">
    <source>
        <dbReference type="PROSITE" id="PS50106"/>
    </source>
</evidence>
<dbReference type="AlphaFoldDB" id="A0A8B8B714"/>
<organism evidence="5 6">
    <name type="scientific">Crassostrea virginica</name>
    <name type="common">Eastern oyster</name>
    <dbReference type="NCBI Taxonomy" id="6565"/>
    <lineage>
        <taxon>Eukaryota</taxon>
        <taxon>Metazoa</taxon>
        <taxon>Spiralia</taxon>
        <taxon>Lophotrochozoa</taxon>
        <taxon>Mollusca</taxon>
        <taxon>Bivalvia</taxon>
        <taxon>Autobranchia</taxon>
        <taxon>Pteriomorphia</taxon>
        <taxon>Ostreida</taxon>
        <taxon>Ostreoidea</taxon>
        <taxon>Ostreidae</taxon>
        <taxon>Crassostrea</taxon>
    </lineage>
</organism>
<sequence length="838" mass="94219">MSDSSFSSNNQPGQYFFDGHSQNSVIKESDPIRSMEFTITLQKQETGFGLRIIGGTEEGCQVSVGQIVPNGSADLDGRLRTGDEITHVDGQNVINSSHHRMVGLMTQAGQRGHVTLGVRRRVLGDSGYLSVGHSEMYPYDVLVTRRETEGFGFVIISSISKMGSVIGESIDRVNDWLDRKTLYPWIGKIIENSPAERCGRLHVGDRILAVNGVDISHMHHEDIVNLIKDTGYSVTLTVGPPIDDTASNSSNSQKSPQGSMVSAMAYPAVPDSELRRTKNIIKMAEGGICLDAVMCDLCEKEPAQFFCRTCDGNLCNECKEDHKRKKMFLRHDVVKMTLTRKMEMKGFGYCTEHQESKYELSCQACAVPVCTKCIANKHNGHKMTDISSAYLDAKRRISKIIKEIDESLLPKNIRSLDELETVLSDVKRQSRDLEQTVVQRSQSLCSQVQSIEKELLHKICHESTKCNNEITAEKNDIEIHLSSLQELQRTLTEKRDSLSMTELILYMMENLDISERHREFPTISFQPASFLSNVFNDSSLRMLFGLVLPSRVSRQKIKKRIMAKSIVTKRIRTTIKSPIGLFVVVNHGNVWVRGEDVRVDKINPQGDVVATISTRTQIGRPSGLIEIENGMVWYTDLENKKIRILSNDLKEQDKIDTEWHPIGMCRSQSGHILVCVAFLSLTVTNESDVGKILRMDYEGNIFQEIQKNSKDENLFIRPICITENINQDICVSDCHKDSIVVVDKTGLFRFAYDGGFTKSDGRVFTPTELDHDSDGNIIVCDCYNKLVHLVDINGGIFKHILRESDGISSPRGLKVDSEDKLWITDEDTGCIMVVQYID</sequence>
<dbReference type="Proteomes" id="UP000694844">
    <property type="component" value="Chromosome 8"/>
</dbReference>
<dbReference type="GO" id="GO:0005737">
    <property type="term" value="C:cytoplasm"/>
    <property type="evidence" value="ECO:0007669"/>
    <property type="project" value="TreeGrafter"/>
</dbReference>
<evidence type="ECO:0000256" key="2">
    <source>
        <dbReference type="SAM" id="MobiDB-lite"/>
    </source>
</evidence>
<accession>A0A8B8B714</accession>
<dbReference type="GeneID" id="111107545"/>
<dbReference type="RefSeq" id="XP_022298499.1">
    <property type="nucleotide sequence ID" value="XM_022442791.1"/>
</dbReference>
<proteinExistence type="predicted"/>
<evidence type="ECO:0000313" key="7">
    <source>
        <dbReference type="RefSeq" id="XP_022298500.1"/>
    </source>
</evidence>
<dbReference type="PANTHER" id="PTHR10316">
    <property type="entry name" value="MEMBRANE ASSOCIATED GUANYLATE KINASE-RELATED"/>
    <property type="match status" value="1"/>
</dbReference>
<dbReference type="Pfam" id="PF00643">
    <property type="entry name" value="zf-B_box"/>
    <property type="match status" value="2"/>
</dbReference>
<dbReference type="GO" id="GO:0007165">
    <property type="term" value="P:signal transduction"/>
    <property type="evidence" value="ECO:0007669"/>
    <property type="project" value="TreeGrafter"/>
</dbReference>
<gene>
    <name evidence="6 7" type="primary">LOC111107545</name>
</gene>
<dbReference type="PROSITE" id="PS50106">
    <property type="entry name" value="PDZ"/>
    <property type="match status" value="2"/>
</dbReference>
<dbReference type="InterPro" id="IPR000315">
    <property type="entry name" value="Znf_B-box"/>
</dbReference>
<feature type="domain" description="PDZ" evidence="3">
    <location>
        <begin position="140"/>
        <end position="238"/>
    </location>
</feature>
<dbReference type="PROSITE" id="PS50119">
    <property type="entry name" value="ZF_BBOX"/>
    <property type="match status" value="2"/>
</dbReference>
<dbReference type="SMART" id="SM00336">
    <property type="entry name" value="BBOX"/>
    <property type="match status" value="2"/>
</dbReference>
<dbReference type="Gene3D" id="4.10.830.40">
    <property type="match status" value="1"/>
</dbReference>
<dbReference type="InterPro" id="IPR001478">
    <property type="entry name" value="PDZ"/>
</dbReference>
<dbReference type="Gene3D" id="3.30.160.60">
    <property type="entry name" value="Classic Zinc Finger"/>
    <property type="match status" value="1"/>
</dbReference>
<evidence type="ECO:0000256" key="1">
    <source>
        <dbReference type="PROSITE-ProRule" id="PRU00024"/>
    </source>
</evidence>
<dbReference type="SMART" id="SM00228">
    <property type="entry name" value="PDZ"/>
    <property type="match status" value="2"/>
</dbReference>
<feature type="region of interest" description="Disordered" evidence="2">
    <location>
        <begin position="1"/>
        <end position="22"/>
    </location>
</feature>
<dbReference type="OrthoDB" id="6132866at2759"/>
<evidence type="ECO:0000313" key="6">
    <source>
        <dbReference type="RefSeq" id="XP_022298499.1"/>
    </source>
</evidence>
<dbReference type="SUPFAM" id="SSF63829">
    <property type="entry name" value="Calcium-dependent phosphotriesterase"/>
    <property type="match status" value="1"/>
</dbReference>
<dbReference type="SUPFAM" id="SSF57845">
    <property type="entry name" value="B-box zinc-binding domain"/>
    <property type="match status" value="1"/>
</dbReference>
<feature type="compositionally biased region" description="Polar residues" evidence="2">
    <location>
        <begin position="1"/>
        <end position="13"/>
    </location>
</feature>
<dbReference type="Pfam" id="PF00595">
    <property type="entry name" value="PDZ"/>
    <property type="match status" value="2"/>
</dbReference>
<dbReference type="RefSeq" id="XP_022298500.1">
    <property type="nucleotide sequence ID" value="XM_022442792.1"/>
</dbReference>
<feature type="domain" description="B box-type" evidence="4">
    <location>
        <begin position="290"/>
        <end position="336"/>
    </location>
</feature>
<keyword evidence="5" id="KW-1185">Reference proteome</keyword>
<protein>
    <submittedName>
        <fullName evidence="6 7">Uncharacterized protein LOC111107545 isoform X1</fullName>
    </submittedName>
</protein>
<keyword evidence="1" id="KW-0479">Metal-binding</keyword>
<dbReference type="CDD" id="cd19814">
    <property type="entry name" value="Bbox1_RNF207-like"/>
    <property type="match status" value="1"/>
</dbReference>
<dbReference type="SUPFAM" id="SSF50156">
    <property type="entry name" value="PDZ domain-like"/>
    <property type="match status" value="2"/>
</dbReference>
<reference evidence="6 7" key="1">
    <citation type="submission" date="2025-04" db="UniProtKB">
        <authorList>
            <consortium name="RefSeq"/>
        </authorList>
    </citation>
    <scope>IDENTIFICATION</scope>
    <source>
        <tissue evidence="6 7">Whole sample</tissue>
    </source>
</reference>